<protein>
    <submittedName>
        <fullName evidence="1">Uncharacterized protein</fullName>
    </submittedName>
</protein>
<gene>
    <name evidence="1" type="ORF">S03H2_36490</name>
</gene>
<sequence>MTNRDALIVGVRTTWALDEAAKCRQPERVKTELYRSVLGRAKALGETGL</sequence>
<reference evidence="1" key="1">
    <citation type="journal article" date="2014" name="Front. Microbiol.">
        <title>High frequency of phylogenetically diverse reductive dehalogenase-homologous genes in deep subseafloor sedimentary metagenomes.</title>
        <authorList>
            <person name="Kawai M."/>
            <person name="Futagami T."/>
            <person name="Toyoda A."/>
            <person name="Takaki Y."/>
            <person name="Nishi S."/>
            <person name="Hori S."/>
            <person name="Arai W."/>
            <person name="Tsubouchi T."/>
            <person name="Morono Y."/>
            <person name="Uchiyama I."/>
            <person name="Ito T."/>
            <person name="Fujiyama A."/>
            <person name="Inagaki F."/>
            <person name="Takami H."/>
        </authorList>
    </citation>
    <scope>NUCLEOTIDE SEQUENCE</scope>
    <source>
        <strain evidence="1">Expedition CK06-06</strain>
    </source>
</reference>
<evidence type="ECO:0000313" key="1">
    <source>
        <dbReference type="EMBL" id="GAH56348.1"/>
    </source>
</evidence>
<dbReference type="EMBL" id="BARU01022399">
    <property type="protein sequence ID" value="GAH56348.1"/>
    <property type="molecule type" value="Genomic_DNA"/>
</dbReference>
<organism evidence="1">
    <name type="scientific">marine sediment metagenome</name>
    <dbReference type="NCBI Taxonomy" id="412755"/>
    <lineage>
        <taxon>unclassified sequences</taxon>
        <taxon>metagenomes</taxon>
        <taxon>ecological metagenomes</taxon>
    </lineage>
</organism>
<name>X1IFJ6_9ZZZZ</name>
<dbReference type="AlphaFoldDB" id="X1IFJ6"/>
<accession>X1IFJ6</accession>
<feature type="non-terminal residue" evidence="1">
    <location>
        <position position="49"/>
    </location>
</feature>
<proteinExistence type="predicted"/>
<comment type="caution">
    <text evidence="1">The sequence shown here is derived from an EMBL/GenBank/DDBJ whole genome shotgun (WGS) entry which is preliminary data.</text>
</comment>